<sequence>MTPKRVLLVGLGNYTLPQTRHSIGFLLLDYLASQLNLTWSKNESIHAYLTHPTTIYVDSSRSSNPSTKKEKKRKKKERYIGTKLGEENKAIINNSNTIIQDEDNVIKRVNLPSAKDLLSAYSRSPSLLFPIFSASTSPVSTSTFTFKPKNLKLKPEPVPLKLTLLKPLLFMNVTGKSVLKASQELEFSHSKIIIIHDDMQRELGKISIKNGGSANGHNGIKSVIDHLKTDEFRRLRIGIGRPPSEIDDRSHDIVSNFVLSRIPPNEMEIYNNDVFPRCKDELFKTSINI</sequence>
<dbReference type="EMBL" id="BEXD01003057">
    <property type="protein sequence ID" value="GBC00112.1"/>
    <property type="molecule type" value="Genomic_DNA"/>
</dbReference>
<dbReference type="GO" id="GO:0000049">
    <property type="term" value="F:tRNA binding"/>
    <property type="evidence" value="ECO:0007669"/>
    <property type="project" value="UniProtKB-KW"/>
</dbReference>
<organism evidence="6 8">
    <name type="scientific">Rhizophagus clarus</name>
    <dbReference type="NCBI Taxonomy" id="94130"/>
    <lineage>
        <taxon>Eukaryota</taxon>
        <taxon>Fungi</taxon>
        <taxon>Fungi incertae sedis</taxon>
        <taxon>Mucoromycota</taxon>
        <taxon>Glomeromycotina</taxon>
        <taxon>Glomeromycetes</taxon>
        <taxon>Glomerales</taxon>
        <taxon>Glomeraceae</taxon>
        <taxon>Rhizophagus</taxon>
    </lineage>
</organism>
<dbReference type="SUPFAM" id="SSF53178">
    <property type="entry name" value="Peptidyl-tRNA hydrolase-like"/>
    <property type="match status" value="2"/>
</dbReference>
<keyword evidence="4" id="KW-0694">RNA-binding</keyword>
<reference evidence="6 8" key="1">
    <citation type="submission" date="2017-11" db="EMBL/GenBank/DDBJ databases">
        <title>The genome of Rhizophagus clarus HR1 reveals common genetic basis of auxotrophy among arbuscular mycorrhizal fungi.</title>
        <authorList>
            <person name="Kobayashi Y."/>
        </authorList>
    </citation>
    <scope>NUCLEOTIDE SEQUENCE [LARGE SCALE GENOMIC DNA]</scope>
    <source>
        <strain evidence="6 8">HR1</strain>
    </source>
</reference>
<protein>
    <recommendedName>
        <fullName evidence="1">peptidyl-tRNA hydrolase</fullName>
        <ecNumber evidence="1">3.1.1.29</ecNumber>
    </recommendedName>
</protein>
<keyword evidence="3 7" id="KW-0378">Hydrolase</keyword>
<name>A0A2Z6RU71_9GLOM</name>
<evidence type="ECO:0000256" key="5">
    <source>
        <dbReference type="ARBA" id="ARBA00038063"/>
    </source>
</evidence>
<gene>
    <name evidence="7" type="ORF">RCL2_002884600</name>
    <name evidence="6" type="ORF">RclHR1_03750011</name>
</gene>
<dbReference type="InterPro" id="IPR001328">
    <property type="entry name" value="Pept_tRNA_hydro"/>
</dbReference>
<dbReference type="PANTHER" id="PTHR17224">
    <property type="entry name" value="PEPTIDYL-TRNA HYDROLASE"/>
    <property type="match status" value="1"/>
</dbReference>
<accession>A0A2Z6RU71</accession>
<evidence type="ECO:0000256" key="1">
    <source>
        <dbReference type="ARBA" id="ARBA00013260"/>
    </source>
</evidence>
<dbReference type="GO" id="GO:0004045">
    <property type="term" value="F:peptidyl-tRNA hydrolase activity"/>
    <property type="evidence" value="ECO:0007669"/>
    <property type="project" value="UniProtKB-EC"/>
</dbReference>
<dbReference type="EMBL" id="BLAL01000311">
    <property type="protein sequence ID" value="GET02468.1"/>
    <property type="molecule type" value="Genomic_DNA"/>
</dbReference>
<reference evidence="7" key="2">
    <citation type="submission" date="2019-10" db="EMBL/GenBank/DDBJ databases">
        <title>Conservation and host-specific expression of non-tandemly repeated heterogenous ribosome RNA gene in arbuscular mycorrhizal fungi.</title>
        <authorList>
            <person name="Maeda T."/>
            <person name="Kobayashi Y."/>
            <person name="Nakagawa T."/>
            <person name="Ezawa T."/>
            <person name="Yamaguchi K."/>
            <person name="Bino T."/>
            <person name="Nishimoto Y."/>
            <person name="Shigenobu S."/>
            <person name="Kawaguchi M."/>
        </authorList>
    </citation>
    <scope>NUCLEOTIDE SEQUENCE</scope>
    <source>
        <strain evidence="7">HR1</strain>
    </source>
</reference>
<comment type="caution">
    <text evidence="6">The sequence shown here is derived from an EMBL/GenBank/DDBJ whole genome shotgun (WGS) entry which is preliminary data.</text>
</comment>
<keyword evidence="2" id="KW-0820">tRNA-binding</keyword>
<dbReference type="InterPro" id="IPR018171">
    <property type="entry name" value="Pept_tRNA_hydro_CS"/>
</dbReference>
<comment type="similarity">
    <text evidence="5">Belongs to the PTH family.</text>
</comment>
<evidence type="ECO:0000313" key="7">
    <source>
        <dbReference type="EMBL" id="GET02468.1"/>
    </source>
</evidence>
<dbReference type="Pfam" id="PF01195">
    <property type="entry name" value="Pept_tRNA_hydro"/>
    <property type="match status" value="1"/>
</dbReference>
<dbReference type="PANTHER" id="PTHR17224:SF1">
    <property type="entry name" value="PEPTIDYL-TRNA HYDROLASE"/>
    <property type="match status" value="1"/>
</dbReference>
<proteinExistence type="inferred from homology"/>
<evidence type="ECO:0000256" key="3">
    <source>
        <dbReference type="ARBA" id="ARBA00022801"/>
    </source>
</evidence>
<keyword evidence="8" id="KW-1185">Reference proteome</keyword>
<evidence type="ECO:0000256" key="4">
    <source>
        <dbReference type="ARBA" id="ARBA00022884"/>
    </source>
</evidence>
<dbReference type="AlphaFoldDB" id="A0A2Z6RU71"/>
<dbReference type="Gene3D" id="3.40.50.1470">
    <property type="entry name" value="Peptidyl-tRNA hydrolase"/>
    <property type="match status" value="2"/>
</dbReference>
<dbReference type="Proteomes" id="UP000615446">
    <property type="component" value="Unassembled WGS sequence"/>
</dbReference>
<dbReference type="Proteomes" id="UP000247702">
    <property type="component" value="Unassembled WGS sequence"/>
</dbReference>
<evidence type="ECO:0000313" key="8">
    <source>
        <dbReference type="Proteomes" id="UP000247702"/>
    </source>
</evidence>
<dbReference type="EC" id="3.1.1.29" evidence="1"/>
<evidence type="ECO:0000313" key="6">
    <source>
        <dbReference type="EMBL" id="GBC00112.1"/>
    </source>
</evidence>
<dbReference type="NCBIfam" id="TIGR00447">
    <property type="entry name" value="pth"/>
    <property type="match status" value="1"/>
</dbReference>
<dbReference type="OrthoDB" id="1711136at2759"/>
<dbReference type="InterPro" id="IPR036416">
    <property type="entry name" value="Pept_tRNA_hydro_sf"/>
</dbReference>
<evidence type="ECO:0000256" key="2">
    <source>
        <dbReference type="ARBA" id="ARBA00022555"/>
    </source>
</evidence>
<dbReference type="STRING" id="94130.A0A2Z6RU71"/>
<dbReference type="PROSITE" id="PS01196">
    <property type="entry name" value="PEPT_TRNA_HYDROL_2"/>
    <property type="match status" value="1"/>
</dbReference>